<dbReference type="PANTHER" id="PTHR23514">
    <property type="entry name" value="BYPASS OF STOP CODON PROTEIN 6"/>
    <property type="match status" value="1"/>
</dbReference>
<dbReference type="SUPFAM" id="SSF103473">
    <property type="entry name" value="MFS general substrate transporter"/>
    <property type="match status" value="1"/>
</dbReference>
<keyword evidence="8" id="KW-1185">Reference proteome</keyword>
<feature type="transmembrane region" description="Helical" evidence="5">
    <location>
        <begin position="12"/>
        <end position="33"/>
    </location>
</feature>
<reference evidence="7 8" key="1">
    <citation type="journal article" date="2015" name="Stand. Genomic Sci.">
        <title>Genomic Encyclopedia of Bacterial and Archaeal Type Strains, Phase III: the genomes of soil and plant-associated and newly described type strains.</title>
        <authorList>
            <person name="Whitman W.B."/>
            <person name="Woyke T."/>
            <person name="Klenk H.P."/>
            <person name="Zhou Y."/>
            <person name="Lilburn T.G."/>
            <person name="Beck B.J."/>
            <person name="De Vos P."/>
            <person name="Vandamme P."/>
            <person name="Eisen J.A."/>
            <person name="Garrity G."/>
            <person name="Hugenholtz P."/>
            <person name="Kyrpides N.C."/>
        </authorList>
    </citation>
    <scope>NUCLEOTIDE SEQUENCE [LARGE SCALE GENOMIC DNA]</scope>
    <source>
        <strain evidence="7 8">CGMCC 1.6858</strain>
    </source>
</reference>
<feature type="transmembrane region" description="Helical" evidence="5">
    <location>
        <begin position="167"/>
        <end position="187"/>
    </location>
</feature>
<dbReference type="AlphaFoldDB" id="A0A562QLN1"/>
<comment type="subcellular location">
    <subcellularLocation>
        <location evidence="1">Membrane</location>
        <topology evidence="1">Multi-pass membrane protein</topology>
    </subcellularLocation>
</comment>
<evidence type="ECO:0000256" key="2">
    <source>
        <dbReference type="ARBA" id="ARBA00022692"/>
    </source>
</evidence>
<name>A0A562QLN1_9PSED</name>
<feature type="transmembrane region" description="Helical" evidence="5">
    <location>
        <begin position="102"/>
        <end position="121"/>
    </location>
</feature>
<dbReference type="PROSITE" id="PS50850">
    <property type="entry name" value="MFS"/>
    <property type="match status" value="1"/>
</dbReference>
<dbReference type="CDD" id="cd17393">
    <property type="entry name" value="MFS_MosC_like"/>
    <property type="match status" value="1"/>
</dbReference>
<dbReference type="PANTHER" id="PTHR23514:SF13">
    <property type="entry name" value="INNER MEMBRANE PROTEIN YBJJ"/>
    <property type="match status" value="1"/>
</dbReference>
<proteinExistence type="predicted"/>
<feature type="transmembrane region" description="Helical" evidence="5">
    <location>
        <begin position="273"/>
        <end position="291"/>
    </location>
</feature>
<protein>
    <submittedName>
        <fullName evidence="7">Fucose permease</fullName>
    </submittedName>
</protein>
<accession>A0A562QLN1</accession>
<evidence type="ECO:0000259" key="6">
    <source>
        <dbReference type="PROSITE" id="PS50850"/>
    </source>
</evidence>
<dbReference type="GO" id="GO:0016020">
    <property type="term" value="C:membrane"/>
    <property type="evidence" value="ECO:0007669"/>
    <property type="project" value="UniProtKB-SubCell"/>
</dbReference>
<feature type="transmembrane region" description="Helical" evidence="5">
    <location>
        <begin position="297"/>
        <end position="316"/>
    </location>
</feature>
<dbReference type="GO" id="GO:0022857">
    <property type="term" value="F:transmembrane transporter activity"/>
    <property type="evidence" value="ECO:0007669"/>
    <property type="project" value="InterPro"/>
</dbReference>
<dbReference type="InterPro" id="IPR020846">
    <property type="entry name" value="MFS_dom"/>
</dbReference>
<dbReference type="InterPro" id="IPR011701">
    <property type="entry name" value="MFS"/>
</dbReference>
<feature type="domain" description="Major facilitator superfamily (MFS) profile" evidence="6">
    <location>
        <begin position="12"/>
        <end position="380"/>
    </location>
</feature>
<keyword evidence="2 5" id="KW-0812">Transmembrane</keyword>
<gene>
    <name evidence="7" type="ORF">IQ22_00851</name>
</gene>
<evidence type="ECO:0000256" key="1">
    <source>
        <dbReference type="ARBA" id="ARBA00004141"/>
    </source>
</evidence>
<organism evidence="7 8">
    <name type="scientific">Pseudomonas duriflava</name>
    <dbReference type="NCBI Taxonomy" id="459528"/>
    <lineage>
        <taxon>Bacteria</taxon>
        <taxon>Pseudomonadati</taxon>
        <taxon>Pseudomonadota</taxon>
        <taxon>Gammaproteobacteria</taxon>
        <taxon>Pseudomonadales</taxon>
        <taxon>Pseudomonadaceae</taxon>
        <taxon>Pseudomonas</taxon>
    </lineage>
</organism>
<feature type="transmembrane region" description="Helical" evidence="5">
    <location>
        <begin position="354"/>
        <end position="377"/>
    </location>
</feature>
<feature type="transmembrane region" description="Helical" evidence="5">
    <location>
        <begin position="328"/>
        <end position="348"/>
    </location>
</feature>
<feature type="transmembrane region" description="Helical" evidence="5">
    <location>
        <begin position="142"/>
        <end position="161"/>
    </location>
</feature>
<feature type="transmembrane region" description="Helical" evidence="5">
    <location>
        <begin position="79"/>
        <end position="96"/>
    </location>
</feature>
<dbReference type="Gene3D" id="1.20.1250.20">
    <property type="entry name" value="MFS general substrate transporter like domains"/>
    <property type="match status" value="2"/>
</dbReference>
<evidence type="ECO:0000256" key="3">
    <source>
        <dbReference type="ARBA" id="ARBA00022989"/>
    </source>
</evidence>
<evidence type="ECO:0000256" key="4">
    <source>
        <dbReference type="ARBA" id="ARBA00023136"/>
    </source>
</evidence>
<dbReference type="InterPro" id="IPR036259">
    <property type="entry name" value="MFS_trans_sf"/>
</dbReference>
<dbReference type="Pfam" id="PF07690">
    <property type="entry name" value="MFS_1"/>
    <property type="match status" value="1"/>
</dbReference>
<dbReference type="EMBL" id="VLKY01000002">
    <property type="protein sequence ID" value="TWI57634.1"/>
    <property type="molecule type" value="Genomic_DNA"/>
</dbReference>
<comment type="caution">
    <text evidence="7">The sequence shown here is derived from an EMBL/GenBank/DDBJ whole genome shotgun (WGS) entry which is preliminary data.</text>
</comment>
<sequence length="384" mass="39037">MSTTESPSLWQARMGVVAIFFANGFGVGAWAVSIPGIKTALGLTAGQLSIALLSVAVGAVLLMPLVGPLVPRFGGTGRMTRYASIVAALILFLPGWAPSLPWLIAAAFLFGASNGLIDVAMNAHASVIEKRWGTPIMSSFHAAFSGGGLVGAALGGLLLHLGVSTPWLLTATALLVLLVMLAASVRIGDGEAGSAGDHAFRLPDRRVLAFCVIALFCLMIEGAMADWSAVYLNIEIKASNGLAAAGYAAFSLTMLIGRLLGDRLIHALGGPRIILFGALMAAIGLLLAIAVPSPWVVIVGFALVGLGLANVIPAVFSASGQMTASPAVGISMAATTGYLGFLIGPPLIGFVASLYGLKTGIGLLAGSALLVTVLATLQRRIGVA</sequence>
<dbReference type="InterPro" id="IPR051788">
    <property type="entry name" value="MFS_Transporter"/>
</dbReference>
<keyword evidence="3 5" id="KW-1133">Transmembrane helix</keyword>
<dbReference type="Proteomes" id="UP000316905">
    <property type="component" value="Unassembled WGS sequence"/>
</dbReference>
<feature type="transmembrane region" description="Helical" evidence="5">
    <location>
        <begin position="45"/>
        <end position="67"/>
    </location>
</feature>
<feature type="transmembrane region" description="Helical" evidence="5">
    <location>
        <begin position="207"/>
        <end position="230"/>
    </location>
</feature>
<evidence type="ECO:0000313" key="7">
    <source>
        <dbReference type="EMBL" id="TWI57634.1"/>
    </source>
</evidence>
<dbReference type="RefSeq" id="WP_208733597.1">
    <property type="nucleotide sequence ID" value="NZ_VLKY01000002.1"/>
</dbReference>
<feature type="transmembrane region" description="Helical" evidence="5">
    <location>
        <begin position="242"/>
        <end position="261"/>
    </location>
</feature>
<keyword evidence="4 5" id="KW-0472">Membrane</keyword>
<evidence type="ECO:0000256" key="5">
    <source>
        <dbReference type="SAM" id="Phobius"/>
    </source>
</evidence>
<evidence type="ECO:0000313" key="8">
    <source>
        <dbReference type="Proteomes" id="UP000316905"/>
    </source>
</evidence>